<evidence type="ECO:0000256" key="1">
    <source>
        <dbReference type="ARBA" id="ARBA00010838"/>
    </source>
</evidence>
<dbReference type="InterPro" id="IPR001360">
    <property type="entry name" value="Glyco_hydro_1"/>
</dbReference>
<sequence length="533" mass="60615">MSNEGLEGSASDQLSLGEAPKFLCGVAVSVYQNSGDPNSQWAAFEEQKAAHINLNLRVSPGELPEWDTPSANDALIAAVTWEKLGPSKIVKNQRIGVASDFWNRYEEDIQLAKDLNCNSFRLSIEWSRLYPRQGELNKAAVERYNAIFDTLERQGMEPNVTLHWFVHPNWFQELGGFTKEENIDIFVEWCRTAFSLFGKRSKHWTTFNEPTVAANCGWALGNHPPGKLLHFKEAGEVLLNLLRSHAAAYRALKAMPGGDKIKVGICHNVWWLEPKHGGPLYMHTKAAVAFGNRMWGNEVVMTYLRTGEYRHWAPINKVTRWTDPHGKPGCDFFGLNHYARGVIGLNLAPTNKGPKGLADMGYPVYPPSLYKAISYASTLGVPVYILENGMPCKEDDSRRSDWINGCLNEVRQAVRDGYDVRGYFYWTLIDNFEWNFAFELKFGLYEWNDDGTQRRRLRDGAKCIKGWYKRLPEEIGHELAKRKTAGDVKTDEERMRLEALSEERYLKKDGHTQEEVEAFIAQEPEAAFPAVVD</sequence>
<keyword evidence="3" id="KW-0326">Glycosidase</keyword>
<keyword evidence="2" id="KW-0378">Hydrolase</keyword>
<dbReference type="Pfam" id="PF00232">
    <property type="entry name" value="Glyco_hydro_1"/>
    <property type="match status" value="1"/>
</dbReference>
<dbReference type="SUPFAM" id="SSF51445">
    <property type="entry name" value="(Trans)glycosidases"/>
    <property type="match status" value="1"/>
</dbReference>
<reference evidence="5 6" key="1">
    <citation type="journal article" date="2024" name="Nat. Commun.">
        <title>Phylogenomics reveals the evolutionary origins of lichenization in chlorophyte algae.</title>
        <authorList>
            <person name="Puginier C."/>
            <person name="Libourel C."/>
            <person name="Otte J."/>
            <person name="Skaloud P."/>
            <person name="Haon M."/>
            <person name="Grisel S."/>
            <person name="Petersen M."/>
            <person name="Berrin J.G."/>
            <person name="Delaux P.M."/>
            <person name="Dal Grande F."/>
            <person name="Keller J."/>
        </authorList>
    </citation>
    <scope>NUCLEOTIDE SEQUENCE [LARGE SCALE GENOMIC DNA]</scope>
    <source>
        <strain evidence="5 6">SAG 245.80</strain>
    </source>
</reference>
<dbReference type="InterPro" id="IPR017853">
    <property type="entry name" value="GH"/>
</dbReference>
<dbReference type="PANTHER" id="PTHR10353">
    <property type="entry name" value="GLYCOSYL HYDROLASE"/>
    <property type="match status" value="1"/>
</dbReference>
<evidence type="ECO:0000256" key="3">
    <source>
        <dbReference type="ARBA" id="ARBA00023295"/>
    </source>
</evidence>
<evidence type="ECO:0000313" key="5">
    <source>
        <dbReference type="EMBL" id="KAK9840609.1"/>
    </source>
</evidence>
<dbReference type="Gene3D" id="3.20.20.80">
    <property type="entry name" value="Glycosidases"/>
    <property type="match status" value="1"/>
</dbReference>
<protein>
    <recommendedName>
        <fullName evidence="7">Beta-glucosidase</fullName>
    </recommendedName>
</protein>
<dbReference type="PRINTS" id="PR00131">
    <property type="entry name" value="GLHYDRLASE1"/>
</dbReference>
<evidence type="ECO:0000256" key="2">
    <source>
        <dbReference type="ARBA" id="ARBA00022801"/>
    </source>
</evidence>
<gene>
    <name evidence="5" type="ORF">WJX81_004313</name>
</gene>
<proteinExistence type="inferred from homology"/>
<dbReference type="PANTHER" id="PTHR10353:SF36">
    <property type="entry name" value="LP05116P"/>
    <property type="match status" value="1"/>
</dbReference>
<evidence type="ECO:0000256" key="4">
    <source>
        <dbReference type="RuleBase" id="RU003690"/>
    </source>
</evidence>
<comment type="caution">
    <text evidence="5">The sequence shown here is derived from an EMBL/GenBank/DDBJ whole genome shotgun (WGS) entry which is preliminary data.</text>
</comment>
<evidence type="ECO:0008006" key="7">
    <source>
        <dbReference type="Google" id="ProtNLM"/>
    </source>
</evidence>
<dbReference type="EMBL" id="JALJOU010000013">
    <property type="protein sequence ID" value="KAK9840609.1"/>
    <property type="molecule type" value="Genomic_DNA"/>
</dbReference>
<dbReference type="Proteomes" id="UP001445335">
    <property type="component" value="Unassembled WGS sequence"/>
</dbReference>
<name>A0AAW1S4D0_9CHLO</name>
<accession>A0AAW1S4D0</accession>
<dbReference type="GO" id="GO:0005975">
    <property type="term" value="P:carbohydrate metabolic process"/>
    <property type="evidence" value="ECO:0007669"/>
    <property type="project" value="InterPro"/>
</dbReference>
<evidence type="ECO:0000313" key="6">
    <source>
        <dbReference type="Proteomes" id="UP001445335"/>
    </source>
</evidence>
<dbReference type="GO" id="GO:0008422">
    <property type="term" value="F:beta-glucosidase activity"/>
    <property type="evidence" value="ECO:0007669"/>
    <property type="project" value="TreeGrafter"/>
</dbReference>
<keyword evidence="6" id="KW-1185">Reference proteome</keyword>
<dbReference type="AlphaFoldDB" id="A0AAW1S4D0"/>
<organism evidence="5 6">
    <name type="scientific">Elliptochloris bilobata</name>
    <dbReference type="NCBI Taxonomy" id="381761"/>
    <lineage>
        <taxon>Eukaryota</taxon>
        <taxon>Viridiplantae</taxon>
        <taxon>Chlorophyta</taxon>
        <taxon>core chlorophytes</taxon>
        <taxon>Trebouxiophyceae</taxon>
        <taxon>Trebouxiophyceae incertae sedis</taxon>
        <taxon>Elliptochloris clade</taxon>
        <taxon>Elliptochloris</taxon>
    </lineage>
</organism>
<comment type="similarity">
    <text evidence="1 4">Belongs to the glycosyl hydrolase 1 family.</text>
</comment>